<comment type="similarity">
    <text evidence="2">Belongs to the potassium channel KCNE family.</text>
</comment>
<reference evidence="7 8" key="1">
    <citation type="journal article" date="2019" name="Proc. Natl. Acad. Sci. U.S.A.">
        <title>Regulatory changes in pterin and carotenoid genes underlie balanced color polymorphisms in the wall lizard.</title>
        <authorList>
            <person name="Andrade P."/>
            <person name="Pinho C."/>
            <person name="Perez I de Lanuza G."/>
            <person name="Afonso S."/>
            <person name="Brejcha J."/>
            <person name="Rubin C.J."/>
            <person name="Wallerman O."/>
            <person name="Pereira P."/>
            <person name="Sabatino S.J."/>
            <person name="Bellati A."/>
            <person name="Pellitteri-Rosa D."/>
            <person name="Bosakova Z."/>
            <person name="Bunikis I."/>
            <person name="Carretero M.A."/>
            <person name="Feiner N."/>
            <person name="Marsik P."/>
            <person name="Pauperio F."/>
            <person name="Salvi D."/>
            <person name="Soler L."/>
            <person name="While G.M."/>
            <person name="Uller T."/>
            <person name="Font E."/>
            <person name="Andersson L."/>
            <person name="Carneiro M."/>
        </authorList>
    </citation>
    <scope>NUCLEOTIDE SEQUENCE</scope>
</reference>
<evidence type="ECO:0000256" key="4">
    <source>
        <dbReference type="ARBA" id="ARBA00022989"/>
    </source>
</evidence>
<dbReference type="GeneTree" id="ENSGT01000000221105"/>
<evidence type="ECO:0000256" key="6">
    <source>
        <dbReference type="SAM" id="Phobius"/>
    </source>
</evidence>
<proteinExistence type="inferred from homology"/>
<dbReference type="GO" id="GO:0097623">
    <property type="term" value="P:potassium ion export across plasma membrane"/>
    <property type="evidence" value="ECO:0007669"/>
    <property type="project" value="TreeGrafter"/>
</dbReference>
<feature type="transmembrane region" description="Helical" evidence="6">
    <location>
        <begin position="36"/>
        <end position="54"/>
    </location>
</feature>
<dbReference type="GO" id="GO:0044325">
    <property type="term" value="F:transmembrane transporter binding"/>
    <property type="evidence" value="ECO:0007669"/>
    <property type="project" value="TreeGrafter"/>
</dbReference>
<evidence type="ECO:0000313" key="7">
    <source>
        <dbReference type="Ensembl" id="ENSPMRP00000025419.1"/>
    </source>
</evidence>
<comment type="subcellular location">
    <subcellularLocation>
        <location evidence="1">Membrane</location>
        <topology evidence="1">Single-pass membrane protein</topology>
    </subcellularLocation>
</comment>
<protein>
    <submittedName>
        <fullName evidence="7">Uncharacterized protein</fullName>
    </submittedName>
</protein>
<dbReference type="Proteomes" id="UP000472272">
    <property type="component" value="Chromosome 5"/>
</dbReference>
<organism evidence="7 8">
    <name type="scientific">Podarcis muralis</name>
    <name type="common">Wall lizard</name>
    <name type="synonym">Lacerta muralis</name>
    <dbReference type="NCBI Taxonomy" id="64176"/>
    <lineage>
        <taxon>Eukaryota</taxon>
        <taxon>Metazoa</taxon>
        <taxon>Chordata</taxon>
        <taxon>Craniata</taxon>
        <taxon>Vertebrata</taxon>
        <taxon>Euteleostomi</taxon>
        <taxon>Lepidosauria</taxon>
        <taxon>Squamata</taxon>
        <taxon>Bifurcata</taxon>
        <taxon>Unidentata</taxon>
        <taxon>Episquamata</taxon>
        <taxon>Laterata</taxon>
        <taxon>Lacertibaenia</taxon>
        <taxon>Lacertidae</taxon>
        <taxon>Podarcis</taxon>
    </lineage>
</organism>
<dbReference type="GO" id="GO:1902282">
    <property type="term" value="F:voltage-gated potassium channel activity involved in ventricular cardiac muscle cell action potential repolarization"/>
    <property type="evidence" value="ECO:0007669"/>
    <property type="project" value="TreeGrafter"/>
</dbReference>
<name>A0A670JPP2_PODMU</name>
<dbReference type="InterPro" id="IPR000369">
    <property type="entry name" value="K_chnl_KCNE"/>
</dbReference>
<keyword evidence="8" id="KW-1185">Reference proteome</keyword>
<keyword evidence="4 6" id="KW-1133">Transmembrane helix</keyword>
<evidence type="ECO:0000256" key="1">
    <source>
        <dbReference type="ARBA" id="ARBA00004167"/>
    </source>
</evidence>
<reference evidence="7" key="2">
    <citation type="submission" date="2025-08" db="UniProtKB">
        <authorList>
            <consortium name="Ensembl"/>
        </authorList>
    </citation>
    <scope>IDENTIFICATION</scope>
</reference>
<dbReference type="AlphaFoldDB" id="A0A670JPP2"/>
<reference evidence="7" key="3">
    <citation type="submission" date="2025-09" db="UniProtKB">
        <authorList>
            <consortium name="Ensembl"/>
        </authorList>
    </citation>
    <scope>IDENTIFICATION</scope>
</reference>
<dbReference type="Ensembl" id="ENSPMRT00000026984.1">
    <property type="protein sequence ID" value="ENSPMRP00000025419.1"/>
    <property type="gene ID" value="ENSPMRG00000016455.1"/>
</dbReference>
<dbReference type="GO" id="GO:0008076">
    <property type="term" value="C:voltage-gated potassium channel complex"/>
    <property type="evidence" value="ECO:0007669"/>
    <property type="project" value="TreeGrafter"/>
</dbReference>
<evidence type="ECO:0000313" key="8">
    <source>
        <dbReference type="Proteomes" id="UP000472272"/>
    </source>
</evidence>
<evidence type="ECO:0000256" key="3">
    <source>
        <dbReference type="ARBA" id="ARBA00022692"/>
    </source>
</evidence>
<evidence type="ECO:0000256" key="2">
    <source>
        <dbReference type="ARBA" id="ARBA00005688"/>
    </source>
</evidence>
<dbReference type="PANTHER" id="PTHR15282:SF9">
    <property type="entry name" value="POTASSIUM VOLTAGE-GATED CHANNEL SUBFAMILY E MEMBER 4"/>
    <property type="match status" value="1"/>
</dbReference>
<dbReference type="GO" id="GO:0005251">
    <property type="term" value="F:delayed rectifier potassium channel activity"/>
    <property type="evidence" value="ECO:0007669"/>
    <property type="project" value="TreeGrafter"/>
</dbReference>
<accession>A0A670JPP2</accession>
<dbReference type="PANTHER" id="PTHR15282">
    <property type="entry name" value="POTASSIUM VOLTAGE-GATED CHANNEL SUBFAMILY E MEMBER 1, 3"/>
    <property type="match status" value="1"/>
</dbReference>
<sequence>MFTMDNLNMTQPMLAAESTGPAASTLEKGGGNGNEYFYVLIVMSFYGIFLMGIMLDGGKSWFKCACLLLFSICTRLLFQ</sequence>
<keyword evidence="3 6" id="KW-0812">Transmembrane</keyword>
<dbReference type="GO" id="GO:0060307">
    <property type="term" value="P:regulation of ventricular cardiac muscle cell membrane repolarization"/>
    <property type="evidence" value="ECO:0007669"/>
    <property type="project" value="TreeGrafter"/>
</dbReference>
<evidence type="ECO:0000256" key="5">
    <source>
        <dbReference type="ARBA" id="ARBA00023136"/>
    </source>
</evidence>
<dbReference type="GO" id="GO:0086091">
    <property type="term" value="P:regulation of heart rate by cardiac conduction"/>
    <property type="evidence" value="ECO:0007669"/>
    <property type="project" value="TreeGrafter"/>
</dbReference>
<keyword evidence="5 6" id="KW-0472">Membrane</keyword>
<dbReference type="GO" id="GO:0015459">
    <property type="term" value="F:potassium channel regulator activity"/>
    <property type="evidence" value="ECO:0007669"/>
    <property type="project" value="TreeGrafter"/>
</dbReference>